<keyword evidence="4" id="KW-1185">Reference proteome</keyword>
<sequence>MNDARGAGWTFLTNHARVLTAVARDPETRVRDIASTCLLTERAVQHILTELEQAGYLSRTRTGRRTTYRVIPGTALRHPADGGRPVAEALGIGTDLGSEAGAREHGAAADPWQPREPSYARERDTAEE</sequence>
<name>A0ABP9I1T7_9ACTN</name>
<dbReference type="SUPFAM" id="SSF46785">
    <property type="entry name" value="Winged helix' DNA-binding domain"/>
    <property type="match status" value="1"/>
</dbReference>
<evidence type="ECO:0000256" key="1">
    <source>
        <dbReference type="SAM" id="MobiDB-lite"/>
    </source>
</evidence>
<feature type="domain" description="HTH marR-type" evidence="2">
    <location>
        <begin position="14"/>
        <end position="63"/>
    </location>
</feature>
<evidence type="ECO:0000259" key="2">
    <source>
        <dbReference type="Pfam" id="PF12802"/>
    </source>
</evidence>
<accession>A0ABP9I1T7</accession>
<dbReference type="EMBL" id="BAABHS010000029">
    <property type="protein sequence ID" value="GAA4985143.1"/>
    <property type="molecule type" value="Genomic_DNA"/>
</dbReference>
<dbReference type="Pfam" id="PF12802">
    <property type="entry name" value="MarR_2"/>
    <property type="match status" value="1"/>
</dbReference>
<feature type="region of interest" description="Disordered" evidence="1">
    <location>
        <begin position="94"/>
        <end position="128"/>
    </location>
</feature>
<comment type="caution">
    <text evidence="3">The sequence shown here is derived from an EMBL/GenBank/DDBJ whole genome shotgun (WGS) entry which is preliminary data.</text>
</comment>
<dbReference type="InterPro" id="IPR036390">
    <property type="entry name" value="WH_DNA-bd_sf"/>
</dbReference>
<dbReference type="Gene3D" id="1.10.10.10">
    <property type="entry name" value="Winged helix-like DNA-binding domain superfamily/Winged helix DNA-binding domain"/>
    <property type="match status" value="1"/>
</dbReference>
<proteinExistence type="predicted"/>
<evidence type="ECO:0000313" key="4">
    <source>
        <dbReference type="Proteomes" id="UP001500466"/>
    </source>
</evidence>
<reference evidence="4" key="1">
    <citation type="journal article" date="2019" name="Int. J. Syst. Evol. Microbiol.">
        <title>The Global Catalogue of Microorganisms (GCM) 10K type strain sequencing project: providing services to taxonomists for standard genome sequencing and annotation.</title>
        <authorList>
            <consortium name="The Broad Institute Genomics Platform"/>
            <consortium name="The Broad Institute Genome Sequencing Center for Infectious Disease"/>
            <person name="Wu L."/>
            <person name="Ma J."/>
        </authorList>
    </citation>
    <scope>NUCLEOTIDE SEQUENCE [LARGE SCALE GENOMIC DNA]</scope>
    <source>
        <strain evidence="4">JCM 17986</strain>
    </source>
</reference>
<protein>
    <submittedName>
        <fullName evidence="3">Helix-turn-helix domain-containing protein</fullName>
    </submittedName>
</protein>
<feature type="compositionally biased region" description="Basic and acidic residues" evidence="1">
    <location>
        <begin position="118"/>
        <end position="128"/>
    </location>
</feature>
<dbReference type="RefSeq" id="WP_345679279.1">
    <property type="nucleotide sequence ID" value="NZ_BAABHS010000029.1"/>
</dbReference>
<dbReference type="InterPro" id="IPR036388">
    <property type="entry name" value="WH-like_DNA-bd_sf"/>
</dbReference>
<organism evidence="3 4">
    <name type="scientific">Yinghuangia aomiensis</name>
    <dbReference type="NCBI Taxonomy" id="676205"/>
    <lineage>
        <taxon>Bacteria</taxon>
        <taxon>Bacillati</taxon>
        <taxon>Actinomycetota</taxon>
        <taxon>Actinomycetes</taxon>
        <taxon>Kitasatosporales</taxon>
        <taxon>Streptomycetaceae</taxon>
        <taxon>Yinghuangia</taxon>
    </lineage>
</organism>
<gene>
    <name evidence="3" type="ORF">GCM10023205_64310</name>
</gene>
<dbReference type="InterPro" id="IPR000835">
    <property type="entry name" value="HTH_MarR-typ"/>
</dbReference>
<dbReference type="Proteomes" id="UP001500466">
    <property type="component" value="Unassembled WGS sequence"/>
</dbReference>
<evidence type="ECO:0000313" key="3">
    <source>
        <dbReference type="EMBL" id="GAA4985143.1"/>
    </source>
</evidence>